<comment type="caution">
    <text evidence="2">The sequence shown here is derived from an EMBL/GenBank/DDBJ whole genome shotgun (WGS) entry which is preliminary data.</text>
</comment>
<accession>A0AA40DH52</accession>
<feature type="compositionally biased region" description="Basic and acidic residues" evidence="1">
    <location>
        <begin position="820"/>
        <end position="830"/>
    </location>
</feature>
<evidence type="ECO:0000313" key="3">
    <source>
        <dbReference type="Proteomes" id="UP001172159"/>
    </source>
</evidence>
<dbReference type="EMBL" id="JAUKTV010000030">
    <property type="protein sequence ID" value="KAK0701211.1"/>
    <property type="molecule type" value="Genomic_DNA"/>
</dbReference>
<dbReference type="AlphaFoldDB" id="A0AA40DH52"/>
<feature type="region of interest" description="Disordered" evidence="1">
    <location>
        <begin position="808"/>
        <end position="854"/>
    </location>
</feature>
<organism evidence="2 3">
    <name type="scientific">Apiosordaria backusii</name>
    <dbReference type="NCBI Taxonomy" id="314023"/>
    <lineage>
        <taxon>Eukaryota</taxon>
        <taxon>Fungi</taxon>
        <taxon>Dikarya</taxon>
        <taxon>Ascomycota</taxon>
        <taxon>Pezizomycotina</taxon>
        <taxon>Sordariomycetes</taxon>
        <taxon>Sordariomycetidae</taxon>
        <taxon>Sordariales</taxon>
        <taxon>Lasiosphaeriaceae</taxon>
        <taxon>Apiosordaria</taxon>
    </lineage>
</organism>
<evidence type="ECO:0000256" key="1">
    <source>
        <dbReference type="SAM" id="MobiDB-lite"/>
    </source>
</evidence>
<sequence>MRKDGFHVECNADDPTNIFQPFSSVQLIKDAEKKCVDELLRTLDPKGLLFLENIQSYDIAISDDSGTRQWRREAKITARDDLVILETADSASGSSRWTRTCRFHVLEGDTKWIGDNRVMVAFPVDGIGNPLVQAQDIFCYMSKRSGLFRFLLHVDSWNHLPSEEHQLDEPLARTIVDCLHGISALPSLEFTWMRYLPDRLPTDGSSSLIATCLSSVPLLLDQEGGYFSISQLLVYSEDQLDRHGNPLFPETKGTAHYLASWYNRADRKILVDYGLQGVNTENIISRIRVLTNSQDWPTFLKKQDDNWHAGVASWALRVLGQDMDAKARALLSLVPGGFDTAFASWKNEGAVYFPDIYGVPIPRDLPIPVLDAEACSDPNNRAFYKSLGALMANPAKIQRMILDKHSSWPSETAEKSNTAASNSHLRFLYWRHQHGHLASLVPLDLRVFDQRGNPKRPKRQNIYLSASTGWSEQGGLSSLQDKDGYADIEATISFLHGSYLENPPAPLSHSISPMTWSDFLHQVVGVSTELRIFYRECKDPVLTAEFLFVAEHRPEWLLDCLHQAYREGMTKWNNNVKATKLVKELDITCTNGMSLPLYETILPFPSLLSRCSKFLDGDPCQALPLLKLRNPLAESDEQIFSSWKRFAGHFGIMHTDDVSHPRFTLAILKALMYEDARPGLKSLTETVVQIYLRIWEQRANNEKYIRDWFDENPGLLYTPQLETEGRPVPPIWGFRQGSDDTPVAMATHAWGPVLDGLEVDDQKNLKAFFRDTLGLWDDLRSPNGTPLRKGALSPDPSPFEAKIKVRLPPAEKSGGPGAHSPDEHQLEPDKTGSSNVIIPVRTKAGIQPGSGEFQSRKGEAFVFKGL</sequence>
<evidence type="ECO:0000313" key="2">
    <source>
        <dbReference type="EMBL" id="KAK0701211.1"/>
    </source>
</evidence>
<keyword evidence="3" id="KW-1185">Reference proteome</keyword>
<proteinExistence type="predicted"/>
<reference evidence="2" key="1">
    <citation type="submission" date="2023-06" db="EMBL/GenBank/DDBJ databases">
        <title>Genome-scale phylogeny and comparative genomics of the fungal order Sordariales.</title>
        <authorList>
            <consortium name="Lawrence Berkeley National Laboratory"/>
            <person name="Hensen N."/>
            <person name="Bonometti L."/>
            <person name="Westerberg I."/>
            <person name="Brannstrom I.O."/>
            <person name="Guillou S."/>
            <person name="Cros-Aarteil S."/>
            <person name="Calhoun S."/>
            <person name="Haridas S."/>
            <person name="Kuo A."/>
            <person name="Mondo S."/>
            <person name="Pangilinan J."/>
            <person name="Riley R."/>
            <person name="Labutti K."/>
            <person name="Andreopoulos B."/>
            <person name="Lipzen A."/>
            <person name="Chen C."/>
            <person name="Yanf M."/>
            <person name="Daum C."/>
            <person name="Ng V."/>
            <person name="Clum A."/>
            <person name="Steindorff A."/>
            <person name="Ohm R."/>
            <person name="Martin F."/>
            <person name="Silar P."/>
            <person name="Natvig D."/>
            <person name="Lalanne C."/>
            <person name="Gautier V."/>
            <person name="Ament-Velasquez S.L."/>
            <person name="Kruys A."/>
            <person name="Hutchinson M.I."/>
            <person name="Powell A.J."/>
            <person name="Barry K."/>
            <person name="Miller A.N."/>
            <person name="Grigoriev I.V."/>
            <person name="Debuchy R."/>
            <person name="Gladieux P."/>
            <person name="Thoren M.H."/>
            <person name="Johannesson H."/>
        </authorList>
    </citation>
    <scope>NUCLEOTIDE SEQUENCE</scope>
    <source>
        <strain evidence="2">CBS 540.89</strain>
    </source>
</reference>
<name>A0AA40DH52_9PEZI</name>
<dbReference type="Proteomes" id="UP001172159">
    <property type="component" value="Unassembled WGS sequence"/>
</dbReference>
<gene>
    <name evidence="2" type="ORF">B0T21DRAFT_405805</name>
</gene>
<protein>
    <submittedName>
        <fullName evidence="2">Uncharacterized protein</fullName>
    </submittedName>
</protein>